<evidence type="ECO:0000256" key="1">
    <source>
        <dbReference type="ARBA" id="ARBA00023015"/>
    </source>
</evidence>
<dbReference type="EMBL" id="SSSM01000001">
    <property type="protein sequence ID" value="THG33271.1"/>
    <property type="molecule type" value="Genomic_DNA"/>
</dbReference>
<dbReference type="GO" id="GO:0000976">
    <property type="term" value="F:transcription cis-regulatory region binding"/>
    <property type="evidence" value="ECO:0007669"/>
    <property type="project" value="TreeGrafter"/>
</dbReference>
<keyword evidence="2 4" id="KW-0238">DNA-binding</keyword>
<dbReference type="InterPro" id="IPR001647">
    <property type="entry name" value="HTH_TetR"/>
</dbReference>
<dbReference type="InterPro" id="IPR050109">
    <property type="entry name" value="HTH-type_TetR-like_transc_reg"/>
</dbReference>
<dbReference type="Pfam" id="PF00440">
    <property type="entry name" value="TetR_N"/>
    <property type="match status" value="1"/>
</dbReference>
<evidence type="ECO:0000256" key="3">
    <source>
        <dbReference type="ARBA" id="ARBA00023163"/>
    </source>
</evidence>
<protein>
    <submittedName>
        <fullName evidence="6">TetR/AcrR family transcriptional regulator</fullName>
    </submittedName>
</protein>
<dbReference type="PANTHER" id="PTHR30055">
    <property type="entry name" value="HTH-TYPE TRANSCRIPTIONAL REGULATOR RUTR"/>
    <property type="match status" value="1"/>
</dbReference>
<dbReference type="PROSITE" id="PS50977">
    <property type="entry name" value="HTH_TETR_2"/>
    <property type="match status" value="1"/>
</dbReference>
<accession>A0A4S4FSJ2</accession>
<evidence type="ECO:0000256" key="2">
    <source>
        <dbReference type="ARBA" id="ARBA00023125"/>
    </source>
</evidence>
<evidence type="ECO:0000259" key="5">
    <source>
        <dbReference type="PROSITE" id="PS50977"/>
    </source>
</evidence>
<evidence type="ECO:0000313" key="7">
    <source>
        <dbReference type="Proteomes" id="UP000309133"/>
    </source>
</evidence>
<evidence type="ECO:0000313" key="6">
    <source>
        <dbReference type="EMBL" id="THG33271.1"/>
    </source>
</evidence>
<proteinExistence type="predicted"/>
<dbReference type="AlphaFoldDB" id="A0A4S4FSJ2"/>
<dbReference type="RefSeq" id="WP_136426053.1">
    <property type="nucleotide sequence ID" value="NZ_SSSM01000001.1"/>
</dbReference>
<dbReference type="PANTHER" id="PTHR30055:SF234">
    <property type="entry name" value="HTH-TYPE TRANSCRIPTIONAL REGULATOR BETI"/>
    <property type="match status" value="1"/>
</dbReference>
<dbReference type="Proteomes" id="UP000309133">
    <property type="component" value="Unassembled WGS sequence"/>
</dbReference>
<sequence length="202" mass="20866">MGRPSVADARRRQILEAAIRCLANNGLAATTLDGIAAEAGMARGHVRHFAGNRDEILAAAATLLYLGEVPGPDAVASGEPVGSFLPAGTTTVEAALDYLFGGFAEPGPENVAALAFIDASRSNERIREVVTGAYLTSLMELQHLLTAAAPSVEADRVNAVAYGVLTVALGNVFMADLEVSPARTELARKNAEALIAAVVQGL</sequence>
<organism evidence="6 7">
    <name type="scientific">Naasia lichenicola</name>
    <dbReference type="NCBI Taxonomy" id="2565933"/>
    <lineage>
        <taxon>Bacteria</taxon>
        <taxon>Bacillati</taxon>
        <taxon>Actinomycetota</taxon>
        <taxon>Actinomycetes</taxon>
        <taxon>Micrococcales</taxon>
        <taxon>Microbacteriaceae</taxon>
        <taxon>Naasia</taxon>
    </lineage>
</organism>
<keyword evidence="3" id="KW-0804">Transcription</keyword>
<dbReference type="GO" id="GO:0003700">
    <property type="term" value="F:DNA-binding transcription factor activity"/>
    <property type="evidence" value="ECO:0007669"/>
    <property type="project" value="TreeGrafter"/>
</dbReference>
<keyword evidence="1" id="KW-0805">Transcription regulation</keyword>
<feature type="DNA-binding region" description="H-T-H motif" evidence="4">
    <location>
        <begin position="31"/>
        <end position="50"/>
    </location>
</feature>
<feature type="domain" description="HTH tetR-type" evidence="5">
    <location>
        <begin position="8"/>
        <end position="68"/>
    </location>
</feature>
<name>A0A4S4FSJ2_9MICO</name>
<dbReference type="Gene3D" id="1.10.357.10">
    <property type="entry name" value="Tetracycline Repressor, domain 2"/>
    <property type="match status" value="1"/>
</dbReference>
<evidence type="ECO:0000256" key="4">
    <source>
        <dbReference type="PROSITE-ProRule" id="PRU00335"/>
    </source>
</evidence>
<dbReference type="SUPFAM" id="SSF46689">
    <property type="entry name" value="Homeodomain-like"/>
    <property type="match status" value="1"/>
</dbReference>
<comment type="caution">
    <text evidence="6">The sequence shown here is derived from an EMBL/GenBank/DDBJ whole genome shotgun (WGS) entry which is preliminary data.</text>
</comment>
<reference evidence="6 7" key="1">
    <citation type="submission" date="2019-04" db="EMBL/GenBank/DDBJ databases">
        <authorList>
            <person name="Jiang L."/>
        </authorList>
    </citation>
    <scope>NUCLEOTIDE SEQUENCE [LARGE SCALE GENOMIC DNA]</scope>
    <source>
        <strain evidence="6 7">YIM 131853</strain>
    </source>
</reference>
<dbReference type="OrthoDB" id="9816296at2"/>
<keyword evidence="7" id="KW-1185">Reference proteome</keyword>
<gene>
    <name evidence="6" type="ORF">E6C64_02655</name>
</gene>
<dbReference type="InterPro" id="IPR009057">
    <property type="entry name" value="Homeodomain-like_sf"/>
</dbReference>